<dbReference type="InterPro" id="IPR016055">
    <property type="entry name" value="A-D-PHexomutase_a/b/a-I/II/III"/>
</dbReference>
<sequence length="446" mass="46653">MPMARLFGTDGVRGIANKELTCETAFKLGQAAVAFLGRNIVIGKDTRQSGDMLEAAVVAGIMSMGGTAFSAGIIPTPGVALLVRELYCDGGIVISASHNPPEYNGIKFFDAQGYKLPCDLEDAIEEFIVSGKASELELPIGGGVGVSIPIDNAAELYIEHAIASVAEQGVRFDGLKVALDVGHGASAVSSAEALMRLGADVRVINDEFDGTDINVSCGSTHLEPLRELVAEMGADIGIAHDGDADRVMFVDAEGGEIDGDVVEAVCAVDLAGRGLLPENAVVSTVMCNLGFAHAMREAGIEVIQTQVGDRFVLEAMRERGLALGGEQSGHMIFLEYNSTGDGLVTALQFLAACQRTGKSVAEAASVMKRYPQVLLNVKVADKHALDGNEPVARAVSDAAAELGDNGRILVRPSGTEPVVRVMVEAADLETARRYADAVAKVVEAEL</sequence>
<dbReference type="Pfam" id="PF00408">
    <property type="entry name" value="PGM_PMM_IV"/>
    <property type="match status" value="1"/>
</dbReference>
<keyword evidence="2 6" id="KW-0597">Phosphoprotein</keyword>
<dbReference type="Pfam" id="PF02880">
    <property type="entry name" value="PGM_PMM_III"/>
    <property type="match status" value="1"/>
</dbReference>
<dbReference type="Proteomes" id="UP001320544">
    <property type="component" value="Chromosome"/>
</dbReference>
<evidence type="ECO:0000259" key="11">
    <source>
        <dbReference type="Pfam" id="PF02879"/>
    </source>
</evidence>
<evidence type="ECO:0000256" key="4">
    <source>
        <dbReference type="ARBA" id="ARBA00022842"/>
    </source>
</evidence>
<dbReference type="Pfam" id="PF02878">
    <property type="entry name" value="PGM_PMM_I"/>
    <property type="match status" value="1"/>
</dbReference>
<feature type="binding site" evidence="6">
    <location>
        <position position="241"/>
    </location>
    <ligand>
        <name>Mg(2+)</name>
        <dbReference type="ChEBI" id="CHEBI:18420"/>
    </ligand>
</feature>
<evidence type="ECO:0000259" key="12">
    <source>
        <dbReference type="Pfam" id="PF02880"/>
    </source>
</evidence>
<feature type="domain" description="Alpha-D-phosphohexomutase alpha/beta/alpha" evidence="10">
    <location>
        <begin position="5"/>
        <end position="130"/>
    </location>
</feature>
<feature type="binding site" evidence="6">
    <location>
        <position position="245"/>
    </location>
    <ligand>
        <name>Mg(2+)</name>
        <dbReference type="ChEBI" id="CHEBI:18420"/>
    </ligand>
</feature>
<keyword evidence="4 6" id="KW-0460">Magnesium</keyword>
<evidence type="ECO:0000259" key="9">
    <source>
        <dbReference type="Pfam" id="PF00408"/>
    </source>
</evidence>
<dbReference type="SUPFAM" id="SSF53738">
    <property type="entry name" value="Phosphoglucomutase, first 3 domains"/>
    <property type="match status" value="3"/>
</dbReference>
<accession>A0ABN6MC83</accession>
<evidence type="ECO:0000313" key="13">
    <source>
        <dbReference type="EMBL" id="BDE95599.1"/>
    </source>
</evidence>
<dbReference type="HAMAP" id="MF_01554_B">
    <property type="entry name" value="GlmM_B"/>
    <property type="match status" value="1"/>
</dbReference>
<reference evidence="13 14" key="1">
    <citation type="submission" date="2022-01" db="EMBL/GenBank/DDBJ databases">
        <title>Novel bile acid biosynthetic pathways are enriched in the microbiome of centenarians.</title>
        <authorList>
            <person name="Sato Y."/>
            <person name="Atarashi K."/>
            <person name="Plichta R.D."/>
            <person name="Arai Y."/>
            <person name="Sasajima S."/>
            <person name="Kearney M.S."/>
            <person name="Suda W."/>
            <person name="Takeshita K."/>
            <person name="Sasaki T."/>
            <person name="Okamoto S."/>
            <person name="Skelly N.A."/>
            <person name="Okamura Y."/>
            <person name="Vlamakis H."/>
            <person name="Li Y."/>
            <person name="Tanoue T."/>
            <person name="Takei H."/>
            <person name="Nittono H."/>
            <person name="Narushima S."/>
            <person name="Irie J."/>
            <person name="Itoh H."/>
            <person name="Moriya K."/>
            <person name="Sugiura Y."/>
            <person name="Suematsu M."/>
            <person name="Moritoki N."/>
            <person name="Shibata S."/>
            <person name="Littman R.D."/>
            <person name="Fischbach A.M."/>
            <person name="Uwamino Y."/>
            <person name="Inoue T."/>
            <person name="Honda A."/>
            <person name="Hattori M."/>
            <person name="Murai T."/>
            <person name="Xavier J.R."/>
            <person name="Hirose N."/>
            <person name="Honda K."/>
        </authorList>
    </citation>
    <scope>NUCLEOTIDE SEQUENCE [LARGE SCALE GENOMIC DNA]</scope>
    <source>
        <strain evidence="13 14">CE91-St30</strain>
    </source>
</reference>
<dbReference type="InterPro" id="IPR005846">
    <property type="entry name" value="A-D-PHexomutase_a/b/a-III"/>
</dbReference>
<dbReference type="InterPro" id="IPR006352">
    <property type="entry name" value="GlmM_bact"/>
</dbReference>
<evidence type="ECO:0000256" key="1">
    <source>
        <dbReference type="ARBA" id="ARBA00010231"/>
    </source>
</evidence>
<dbReference type="InterPro" id="IPR016066">
    <property type="entry name" value="A-D-PHexomutase_CS"/>
</dbReference>
<dbReference type="Gene3D" id="3.40.120.10">
    <property type="entry name" value="Alpha-D-Glucose-1,6-Bisphosphate, subunit A, domain 3"/>
    <property type="match status" value="3"/>
</dbReference>
<evidence type="ECO:0000256" key="8">
    <source>
        <dbReference type="RuleBase" id="RU004327"/>
    </source>
</evidence>
<gene>
    <name evidence="6 13" type="primary">glmM</name>
    <name evidence="13" type="ORF">CE91St30_09320</name>
</gene>
<evidence type="ECO:0000313" key="14">
    <source>
        <dbReference type="Proteomes" id="UP001320544"/>
    </source>
</evidence>
<dbReference type="Pfam" id="PF02879">
    <property type="entry name" value="PGM_PMM_II"/>
    <property type="match status" value="1"/>
</dbReference>
<dbReference type="SUPFAM" id="SSF55957">
    <property type="entry name" value="Phosphoglucomutase, C-terminal domain"/>
    <property type="match status" value="1"/>
</dbReference>
<dbReference type="PROSITE" id="PS00710">
    <property type="entry name" value="PGM_PMM"/>
    <property type="match status" value="1"/>
</dbReference>
<evidence type="ECO:0000256" key="5">
    <source>
        <dbReference type="ARBA" id="ARBA00023235"/>
    </source>
</evidence>
<dbReference type="EMBL" id="AP025564">
    <property type="protein sequence ID" value="BDE95599.1"/>
    <property type="molecule type" value="Genomic_DNA"/>
</dbReference>
<comment type="cofactor">
    <cofactor evidence="6">
        <name>Mg(2+)</name>
        <dbReference type="ChEBI" id="CHEBI:18420"/>
    </cofactor>
    <text evidence="6">Binds 1 Mg(2+) ion per subunit.</text>
</comment>
<feature type="binding site" evidence="6">
    <location>
        <position position="243"/>
    </location>
    <ligand>
        <name>Mg(2+)</name>
        <dbReference type="ChEBI" id="CHEBI:18420"/>
    </ligand>
</feature>
<evidence type="ECO:0000256" key="3">
    <source>
        <dbReference type="ARBA" id="ARBA00022723"/>
    </source>
</evidence>
<dbReference type="InterPro" id="IPR050060">
    <property type="entry name" value="Phosphoglucosamine_mutase"/>
</dbReference>
<evidence type="ECO:0000256" key="7">
    <source>
        <dbReference type="RuleBase" id="RU004326"/>
    </source>
</evidence>
<dbReference type="CDD" id="cd05802">
    <property type="entry name" value="GlmM"/>
    <property type="match status" value="1"/>
</dbReference>
<evidence type="ECO:0000256" key="2">
    <source>
        <dbReference type="ARBA" id="ARBA00022553"/>
    </source>
</evidence>
<feature type="binding site" description="via phosphate group" evidence="6">
    <location>
        <position position="97"/>
    </location>
    <ligand>
        <name>Mg(2+)</name>
        <dbReference type="ChEBI" id="CHEBI:18420"/>
    </ligand>
</feature>
<dbReference type="Gene3D" id="3.30.310.50">
    <property type="entry name" value="Alpha-D-phosphohexomutase, C-terminal domain"/>
    <property type="match status" value="1"/>
</dbReference>
<dbReference type="InterPro" id="IPR036900">
    <property type="entry name" value="A-D-PHexomutase_C_sf"/>
</dbReference>
<keyword evidence="5 6" id="KW-0413">Isomerase</keyword>
<protein>
    <recommendedName>
        <fullName evidence="6 8">Phosphoglucosamine mutase</fullName>
        <ecNumber evidence="6 8">5.4.2.10</ecNumber>
    </recommendedName>
</protein>
<proteinExistence type="inferred from homology"/>
<evidence type="ECO:0000259" key="10">
    <source>
        <dbReference type="Pfam" id="PF02878"/>
    </source>
</evidence>
<dbReference type="InterPro" id="IPR005844">
    <property type="entry name" value="A-D-PHexomutase_a/b/a-I"/>
</dbReference>
<organism evidence="13 14">
    <name type="scientific">Raoultibacter timonensis</name>
    <dbReference type="NCBI Taxonomy" id="1907662"/>
    <lineage>
        <taxon>Bacteria</taxon>
        <taxon>Bacillati</taxon>
        <taxon>Actinomycetota</taxon>
        <taxon>Coriobacteriia</taxon>
        <taxon>Eggerthellales</taxon>
        <taxon>Eggerthellaceae</taxon>
        <taxon>Raoultibacter</taxon>
    </lineage>
</organism>
<keyword evidence="3 6" id="KW-0479">Metal-binding</keyword>
<dbReference type="EC" id="5.4.2.10" evidence="6 8"/>
<keyword evidence="14" id="KW-1185">Reference proteome</keyword>
<feature type="active site" description="Phosphoserine intermediate" evidence="6">
    <location>
        <position position="97"/>
    </location>
</feature>
<comment type="PTM">
    <text evidence="6">Activated by phosphorylation.</text>
</comment>
<feature type="domain" description="Alpha-D-phosphohexomutase alpha/beta/alpha" evidence="12">
    <location>
        <begin position="258"/>
        <end position="370"/>
    </location>
</feature>
<name>A0ABN6MC83_9ACTN</name>
<feature type="domain" description="Alpha-D-phosphohexomutase alpha/beta/alpha" evidence="11">
    <location>
        <begin position="157"/>
        <end position="254"/>
    </location>
</feature>
<comment type="catalytic activity">
    <reaction evidence="6 8">
        <text>alpha-D-glucosamine 1-phosphate = D-glucosamine 6-phosphate</text>
        <dbReference type="Rhea" id="RHEA:23424"/>
        <dbReference type="ChEBI" id="CHEBI:58516"/>
        <dbReference type="ChEBI" id="CHEBI:58725"/>
        <dbReference type="EC" id="5.4.2.10"/>
    </reaction>
</comment>
<dbReference type="PANTHER" id="PTHR42946:SF1">
    <property type="entry name" value="PHOSPHOGLUCOMUTASE (ALPHA-D-GLUCOSE-1,6-BISPHOSPHATE-DEPENDENT)"/>
    <property type="match status" value="1"/>
</dbReference>
<dbReference type="PRINTS" id="PR00509">
    <property type="entry name" value="PGMPMM"/>
</dbReference>
<comment type="similarity">
    <text evidence="1 6 7">Belongs to the phosphohexose mutase family.</text>
</comment>
<dbReference type="InterPro" id="IPR005843">
    <property type="entry name" value="A-D-PHexomutase_C"/>
</dbReference>
<feature type="modified residue" description="Phosphoserine" evidence="6">
    <location>
        <position position="97"/>
    </location>
</feature>
<dbReference type="InterPro" id="IPR005841">
    <property type="entry name" value="Alpha-D-phosphohexomutase_SF"/>
</dbReference>
<comment type="function">
    <text evidence="6 8">Catalyzes the conversion of glucosamine-6-phosphate to glucosamine-1-phosphate.</text>
</comment>
<dbReference type="PANTHER" id="PTHR42946">
    <property type="entry name" value="PHOSPHOHEXOSE MUTASE"/>
    <property type="match status" value="1"/>
</dbReference>
<dbReference type="NCBIfam" id="TIGR01455">
    <property type="entry name" value="glmM"/>
    <property type="match status" value="1"/>
</dbReference>
<dbReference type="InterPro" id="IPR005845">
    <property type="entry name" value="A-D-PHexomutase_a/b/a-II"/>
</dbReference>
<feature type="domain" description="Alpha-D-phosphohexomutase C-terminal" evidence="9">
    <location>
        <begin position="374"/>
        <end position="440"/>
    </location>
</feature>
<evidence type="ECO:0000256" key="6">
    <source>
        <dbReference type="HAMAP-Rule" id="MF_01554"/>
    </source>
</evidence>